<feature type="transmembrane region" description="Helical" evidence="1">
    <location>
        <begin position="6"/>
        <end position="26"/>
    </location>
</feature>
<evidence type="ECO:0000313" key="2">
    <source>
        <dbReference type="EMBL" id="CAE1227810.1"/>
    </source>
</evidence>
<protein>
    <submittedName>
        <fullName evidence="2">Uncharacterized protein</fullName>
    </submittedName>
</protein>
<proteinExistence type="predicted"/>
<keyword evidence="1" id="KW-0472">Membrane</keyword>
<feature type="transmembrane region" description="Helical" evidence="1">
    <location>
        <begin position="33"/>
        <end position="54"/>
    </location>
</feature>
<accession>A0A812BFL0</accession>
<evidence type="ECO:0000313" key="3">
    <source>
        <dbReference type="Proteomes" id="UP000597762"/>
    </source>
</evidence>
<evidence type="ECO:0000256" key="1">
    <source>
        <dbReference type="SAM" id="Phobius"/>
    </source>
</evidence>
<keyword evidence="1" id="KW-0812">Transmembrane</keyword>
<organism evidence="2 3">
    <name type="scientific">Acanthosepion pharaonis</name>
    <name type="common">Pharaoh cuttlefish</name>
    <name type="synonym">Sepia pharaonis</name>
    <dbReference type="NCBI Taxonomy" id="158019"/>
    <lineage>
        <taxon>Eukaryota</taxon>
        <taxon>Metazoa</taxon>
        <taxon>Spiralia</taxon>
        <taxon>Lophotrochozoa</taxon>
        <taxon>Mollusca</taxon>
        <taxon>Cephalopoda</taxon>
        <taxon>Coleoidea</taxon>
        <taxon>Decapodiformes</taxon>
        <taxon>Sepiida</taxon>
        <taxon>Sepiina</taxon>
        <taxon>Sepiidae</taxon>
        <taxon>Acanthosepion</taxon>
    </lineage>
</organism>
<comment type="caution">
    <text evidence="2">The sequence shown here is derived from an EMBL/GenBank/DDBJ whole genome shotgun (WGS) entry which is preliminary data.</text>
</comment>
<keyword evidence="1" id="KW-1133">Transmembrane helix</keyword>
<reference evidence="2" key="1">
    <citation type="submission" date="2021-01" db="EMBL/GenBank/DDBJ databases">
        <authorList>
            <person name="Li R."/>
            <person name="Bekaert M."/>
        </authorList>
    </citation>
    <scope>NUCLEOTIDE SEQUENCE</scope>
    <source>
        <strain evidence="2">Farmed</strain>
    </source>
</reference>
<dbReference type="Proteomes" id="UP000597762">
    <property type="component" value="Unassembled WGS sequence"/>
</dbReference>
<dbReference type="EMBL" id="CAHIKZ030000584">
    <property type="protein sequence ID" value="CAE1227810.1"/>
    <property type="molecule type" value="Genomic_DNA"/>
</dbReference>
<gene>
    <name evidence="2" type="ORF">SPHA_16542</name>
</gene>
<keyword evidence="3" id="KW-1185">Reference proteome</keyword>
<feature type="transmembrane region" description="Helical" evidence="1">
    <location>
        <begin position="139"/>
        <end position="160"/>
    </location>
</feature>
<sequence>MSKPHIFSLTFFYSFYLSFLYSLSFLFSFNYFLFIHMSLFFSLFQCCSFSLLILNSSSVSLFTQPPGDIHSFFLNHPFCLSAGFFHYLLVNFIYHCPFLIIIFHSFFSSNVTFLCSLFPDYSHAILYPVLPPAPKYSHSVFVFLNSSYSSFFFIISLFFFSIIHSPNFTQVAVFPRCDSLTCNFFFRTEMMDAHSIRVKENGSFWSDQDKQNS</sequence>
<name>A0A812BFL0_ACAPH</name>
<feature type="transmembrane region" description="Helical" evidence="1">
    <location>
        <begin position="101"/>
        <end position="119"/>
    </location>
</feature>
<feature type="transmembrane region" description="Helical" evidence="1">
    <location>
        <begin position="74"/>
        <end position="94"/>
    </location>
</feature>
<dbReference type="AlphaFoldDB" id="A0A812BFL0"/>